<accession>A0A449AVC0</accession>
<sequence>MLKMKRLEWYKERFNFNISRLIIDIDNLTYANPKTINGRVTVLEAPFFKKEVGQKIYVVCQILKEWAEEEELTETEITLIEKYKGELKNITANCPQPYRAEIELVYKMFFF</sequence>
<organism evidence="1 2">
    <name type="scientific">Mycoplasmopsis glycophila</name>
    <dbReference type="NCBI Taxonomy" id="171285"/>
    <lineage>
        <taxon>Bacteria</taxon>
        <taxon>Bacillati</taxon>
        <taxon>Mycoplasmatota</taxon>
        <taxon>Mycoplasmoidales</taxon>
        <taxon>Metamycoplasmataceae</taxon>
        <taxon>Mycoplasmopsis</taxon>
    </lineage>
</organism>
<dbReference type="KEGG" id="mgly:NCTC10194_00439"/>
<evidence type="ECO:0000313" key="1">
    <source>
        <dbReference type="EMBL" id="VEU70431.1"/>
    </source>
</evidence>
<keyword evidence="2" id="KW-1185">Reference proteome</keyword>
<dbReference type="AlphaFoldDB" id="A0A449AVC0"/>
<name>A0A449AVC0_9BACT</name>
<gene>
    <name evidence="1" type="ORF">NCTC10194_00439</name>
</gene>
<proteinExistence type="predicted"/>
<dbReference type="RefSeq" id="WP_027333377.1">
    <property type="nucleotide sequence ID" value="NZ_LR215024.1"/>
</dbReference>
<dbReference type="EMBL" id="LR215024">
    <property type="protein sequence ID" value="VEU70431.1"/>
    <property type="molecule type" value="Genomic_DNA"/>
</dbReference>
<dbReference type="Proteomes" id="UP000290815">
    <property type="component" value="Chromosome"/>
</dbReference>
<protein>
    <submittedName>
        <fullName evidence="1">Uncharacterized protein</fullName>
    </submittedName>
</protein>
<evidence type="ECO:0000313" key="2">
    <source>
        <dbReference type="Proteomes" id="UP000290815"/>
    </source>
</evidence>
<reference evidence="1 2" key="1">
    <citation type="submission" date="2019-01" db="EMBL/GenBank/DDBJ databases">
        <authorList>
            <consortium name="Pathogen Informatics"/>
        </authorList>
    </citation>
    <scope>NUCLEOTIDE SEQUENCE [LARGE SCALE GENOMIC DNA]</scope>
    <source>
        <strain evidence="1 2">NCTC10194</strain>
    </source>
</reference>